<evidence type="ECO:0000256" key="7">
    <source>
        <dbReference type="SAM" id="MobiDB-lite"/>
    </source>
</evidence>
<dbReference type="Gene3D" id="3.20.20.10">
    <property type="entry name" value="Alanine racemase"/>
    <property type="match status" value="1"/>
</dbReference>
<comment type="function">
    <text evidence="4">Catalyzes the interconversion of L-alanine and D-alanine. May also act on other amino acids.</text>
</comment>
<evidence type="ECO:0000256" key="6">
    <source>
        <dbReference type="PIRSR" id="PIRSR600821-52"/>
    </source>
</evidence>
<feature type="active site" description="Proton acceptor; specific for L-alanine" evidence="4">
    <location>
        <position position="285"/>
    </location>
</feature>
<dbReference type="GO" id="GO:0005829">
    <property type="term" value="C:cytosol"/>
    <property type="evidence" value="ECO:0007669"/>
    <property type="project" value="TreeGrafter"/>
</dbReference>
<organism evidence="9 10">
    <name type="scientific">Schaalia hyovaginalis</name>
    <dbReference type="NCBI Taxonomy" id="29316"/>
    <lineage>
        <taxon>Bacteria</taxon>
        <taxon>Bacillati</taxon>
        <taxon>Actinomycetota</taxon>
        <taxon>Actinomycetes</taxon>
        <taxon>Actinomycetales</taxon>
        <taxon>Actinomycetaceae</taxon>
        <taxon>Schaalia</taxon>
    </lineage>
</organism>
<dbReference type="InterPro" id="IPR029066">
    <property type="entry name" value="PLP-binding_barrel"/>
</dbReference>
<dbReference type="EMBL" id="JACHMK010000001">
    <property type="protein sequence ID" value="MBB6335330.1"/>
    <property type="molecule type" value="Genomic_DNA"/>
</dbReference>
<dbReference type="InterPro" id="IPR020622">
    <property type="entry name" value="Ala_racemase_pyridoxalP-BS"/>
</dbReference>
<comment type="catalytic activity">
    <reaction evidence="4">
        <text>L-alanine = D-alanine</text>
        <dbReference type="Rhea" id="RHEA:20249"/>
        <dbReference type="ChEBI" id="CHEBI:57416"/>
        <dbReference type="ChEBI" id="CHEBI:57972"/>
        <dbReference type="EC" id="5.1.1.1"/>
    </reaction>
</comment>
<evidence type="ECO:0000259" key="8">
    <source>
        <dbReference type="SMART" id="SM01005"/>
    </source>
</evidence>
<comment type="similarity">
    <text evidence="4">Belongs to the alanine racemase family.</text>
</comment>
<dbReference type="CDD" id="cd00430">
    <property type="entry name" value="PLPDE_III_AR"/>
    <property type="match status" value="1"/>
</dbReference>
<evidence type="ECO:0000256" key="4">
    <source>
        <dbReference type="HAMAP-Rule" id="MF_01201"/>
    </source>
</evidence>
<evidence type="ECO:0000256" key="2">
    <source>
        <dbReference type="ARBA" id="ARBA00022898"/>
    </source>
</evidence>
<dbReference type="NCBIfam" id="TIGR00492">
    <property type="entry name" value="alr"/>
    <property type="match status" value="1"/>
</dbReference>
<gene>
    <name evidence="9" type="ORF">HD592_001895</name>
</gene>
<dbReference type="GO" id="GO:0030170">
    <property type="term" value="F:pyridoxal phosphate binding"/>
    <property type="evidence" value="ECO:0007669"/>
    <property type="project" value="UniProtKB-UniRule"/>
</dbReference>
<dbReference type="InterPro" id="IPR000821">
    <property type="entry name" value="Ala_racemase"/>
</dbReference>
<sequence length="448" mass="46362">MMLETTPDSPYPGRAIVDLGAIGENLEVLRGFAPGAAQMAVVKADAYGHGILPVATAALRAGAAWLGVAQLAEARALREGLDAAGIDRSAAPILAWIAPSGADWAGALEACIDLSVSWTWVLAEICAAARDTGIRARIHVKIDTGMSRAGSTRADLPALAAAVRMAEEEGLVEVVGAWSHLSRGDDLSEEGRASTAAHVEIFERGLKTLADAGVEPRIRHLSATSGILWHPEAHYDMVRAGIGMYGLSPDPLTASGASLGLRPAMTLQAPLTSVKVVEGGAPASYGGTWRAPGRRWLGLVPLGYADGILRAGSNGAPVLVEGPEAITTRVVGRICMDQFIVDLGPAEDAPGAPSARSGPAPAKVGDTAILFGDPAKGAPSADDWAQAAGTINYEIVTRLGDRVPRVHLSDRRVAERAEAVEDSAACENSECAAPAEGARSRAPEKEAR</sequence>
<evidence type="ECO:0000256" key="1">
    <source>
        <dbReference type="ARBA" id="ARBA00001933"/>
    </source>
</evidence>
<feature type="active site" description="Proton acceptor; specific for D-alanine" evidence="4">
    <location>
        <position position="43"/>
    </location>
</feature>
<dbReference type="PROSITE" id="PS00395">
    <property type="entry name" value="ALANINE_RACEMASE"/>
    <property type="match status" value="1"/>
</dbReference>
<feature type="region of interest" description="Disordered" evidence="7">
    <location>
        <begin position="418"/>
        <end position="448"/>
    </location>
</feature>
<proteinExistence type="inferred from homology"/>
<dbReference type="InterPro" id="IPR001608">
    <property type="entry name" value="Ala_racemase_N"/>
</dbReference>
<name>A0A923IYM1_9ACTO</name>
<dbReference type="EC" id="5.1.1.1" evidence="4"/>
<dbReference type="PRINTS" id="PR00992">
    <property type="entry name" value="ALARACEMASE"/>
</dbReference>
<comment type="cofactor">
    <cofactor evidence="1 4 5">
        <name>pyridoxal 5'-phosphate</name>
        <dbReference type="ChEBI" id="CHEBI:597326"/>
    </cofactor>
</comment>
<dbReference type="GO" id="GO:0008784">
    <property type="term" value="F:alanine racemase activity"/>
    <property type="evidence" value="ECO:0007669"/>
    <property type="project" value="UniProtKB-UniRule"/>
</dbReference>
<evidence type="ECO:0000313" key="9">
    <source>
        <dbReference type="EMBL" id="MBB6335330.1"/>
    </source>
</evidence>
<evidence type="ECO:0000313" key="10">
    <source>
        <dbReference type="Proteomes" id="UP000617426"/>
    </source>
</evidence>
<dbReference type="SUPFAM" id="SSF50621">
    <property type="entry name" value="Alanine racemase C-terminal domain-like"/>
    <property type="match status" value="1"/>
</dbReference>
<dbReference type="Pfam" id="PF01168">
    <property type="entry name" value="Ala_racemase_N"/>
    <property type="match status" value="1"/>
</dbReference>
<evidence type="ECO:0000256" key="5">
    <source>
        <dbReference type="PIRSR" id="PIRSR600821-50"/>
    </source>
</evidence>
<dbReference type="GO" id="GO:0030632">
    <property type="term" value="P:D-alanine biosynthetic process"/>
    <property type="evidence" value="ECO:0007669"/>
    <property type="project" value="UniProtKB-UniRule"/>
</dbReference>
<keyword evidence="2 4" id="KW-0663">Pyridoxal phosphate</keyword>
<dbReference type="Gene3D" id="2.40.37.10">
    <property type="entry name" value="Lyase, Ornithine Decarboxylase, Chain A, domain 1"/>
    <property type="match status" value="1"/>
</dbReference>
<comment type="caution">
    <text evidence="9">The sequence shown here is derived from an EMBL/GenBank/DDBJ whole genome shotgun (WGS) entry which is preliminary data.</text>
</comment>
<dbReference type="SUPFAM" id="SSF51419">
    <property type="entry name" value="PLP-binding barrel"/>
    <property type="match status" value="1"/>
</dbReference>
<feature type="binding site" evidence="4 6">
    <location>
        <position position="148"/>
    </location>
    <ligand>
        <name>substrate</name>
    </ligand>
</feature>
<feature type="binding site" evidence="4 6">
    <location>
        <position position="336"/>
    </location>
    <ligand>
        <name>substrate</name>
    </ligand>
</feature>
<keyword evidence="3 4" id="KW-0413">Isomerase</keyword>
<feature type="compositionally biased region" description="Basic and acidic residues" evidence="7">
    <location>
        <begin position="438"/>
        <end position="448"/>
    </location>
</feature>
<reference evidence="9" key="1">
    <citation type="submission" date="2020-08" db="EMBL/GenBank/DDBJ databases">
        <title>Sequencing the genomes of 1000 actinobacteria strains.</title>
        <authorList>
            <person name="Klenk H.-P."/>
        </authorList>
    </citation>
    <scope>NUCLEOTIDE SEQUENCE</scope>
    <source>
        <strain evidence="9">DSM 10695</strain>
    </source>
</reference>
<evidence type="ECO:0000256" key="3">
    <source>
        <dbReference type="ARBA" id="ARBA00023235"/>
    </source>
</evidence>
<comment type="pathway">
    <text evidence="4">Amino-acid biosynthesis; D-alanine biosynthesis; D-alanine from L-alanine: step 1/1.</text>
</comment>
<feature type="compositionally biased region" description="Low complexity" evidence="7">
    <location>
        <begin position="349"/>
        <end position="362"/>
    </location>
</feature>
<accession>A0A923IYM1</accession>
<dbReference type="Proteomes" id="UP000617426">
    <property type="component" value="Unassembled WGS sequence"/>
</dbReference>
<dbReference type="PANTHER" id="PTHR30511">
    <property type="entry name" value="ALANINE RACEMASE"/>
    <property type="match status" value="1"/>
</dbReference>
<dbReference type="InterPro" id="IPR009006">
    <property type="entry name" value="Ala_racemase/Decarboxylase_C"/>
</dbReference>
<dbReference type="AlphaFoldDB" id="A0A923IYM1"/>
<protein>
    <recommendedName>
        <fullName evidence="4">Alanine racemase</fullName>
        <ecNumber evidence="4">5.1.1.1</ecNumber>
    </recommendedName>
</protein>
<dbReference type="Pfam" id="PF00842">
    <property type="entry name" value="Ala_racemase_C"/>
    <property type="match status" value="1"/>
</dbReference>
<dbReference type="InterPro" id="IPR011079">
    <property type="entry name" value="Ala_racemase_C"/>
</dbReference>
<feature type="domain" description="Alanine racemase C-terminal" evidence="8">
    <location>
        <begin position="264"/>
        <end position="408"/>
    </location>
</feature>
<feature type="region of interest" description="Disordered" evidence="7">
    <location>
        <begin position="347"/>
        <end position="366"/>
    </location>
</feature>
<dbReference type="HAMAP" id="MF_01201">
    <property type="entry name" value="Ala_racemase"/>
    <property type="match status" value="1"/>
</dbReference>
<keyword evidence="10" id="KW-1185">Reference proteome</keyword>
<dbReference type="PANTHER" id="PTHR30511:SF0">
    <property type="entry name" value="ALANINE RACEMASE, CATABOLIC-RELATED"/>
    <property type="match status" value="1"/>
</dbReference>
<dbReference type="GO" id="GO:0009252">
    <property type="term" value="P:peptidoglycan biosynthetic process"/>
    <property type="evidence" value="ECO:0007669"/>
    <property type="project" value="TreeGrafter"/>
</dbReference>
<feature type="modified residue" description="N6-(pyridoxal phosphate)lysine" evidence="4 5">
    <location>
        <position position="43"/>
    </location>
</feature>
<dbReference type="SMART" id="SM01005">
    <property type="entry name" value="Ala_racemase_C"/>
    <property type="match status" value="1"/>
</dbReference>